<keyword evidence="1" id="KW-1133">Transmembrane helix</keyword>
<dbReference type="Proteomes" id="UP000054282">
    <property type="component" value="Unassembled WGS sequence"/>
</dbReference>
<reference evidence="3" key="2">
    <citation type="submission" date="2006-09" db="EMBL/GenBank/DDBJ databases">
        <title>The genome sequence of Plasmodium falciparum Dd2.</title>
        <authorList>
            <consortium name="The Broad Institute Genome Sequencing Platform"/>
            <person name="Birren B."/>
            <person name="Lander E."/>
            <person name="Galagan J."/>
            <person name="Nusbaum C."/>
            <person name="Devon K."/>
            <person name="Henn M."/>
            <person name="Jaffe D."/>
            <person name="Butler J."/>
            <person name="Alvarez P."/>
            <person name="Gnerre S."/>
            <person name="Grabherr M."/>
            <person name="Kleber M."/>
            <person name="Mauceli E."/>
            <person name="Brockman W."/>
            <person name="MacCallum I.A."/>
            <person name="Rounsley S."/>
            <person name="Young S."/>
            <person name="LaButti K."/>
            <person name="Pushparaj V."/>
            <person name="DeCaprio D."/>
            <person name="Crawford M."/>
            <person name="Koehrsen M."/>
            <person name="Engels R."/>
            <person name="Montgomery P."/>
            <person name="Pearson M."/>
            <person name="Howarth C."/>
            <person name="Larson L."/>
            <person name="Luoma S."/>
            <person name="White J."/>
            <person name="Kodira C."/>
            <person name="Zeng Q."/>
            <person name="O'Leary S."/>
            <person name="Yandava C."/>
            <person name="Alvarado L."/>
            <person name="Wirth D."/>
            <person name="Volkman S."/>
            <person name="Hartl D."/>
        </authorList>
    </citation>
    <scope>NUCLEOTIDE SEQUENCE [LARGE SCALE GENOMIC DNA]</scope>
</reference>
<dbReference type="KEGG" id="pfd:PFDG_05369"/>
<accession>A0A0L7MB72</accession>
<feature type="transmembrane region" description="Helical" evidence="1">
    <location>
        <begin position="6"/>
        <end position="27"/>
    </location>
</feature>
<organism evidence="2 3">
    <name type="scientific">Plasmodium falciparum (isolate Dd2)</name>
    <dbReference type="NCBI Taxonomy" id="57267"/>
    <lineage>
        <taxon>Eukaryota</taxon>
        <taxon>Sar</taxon>
        <taxon>Alveolata</taxon>
        <taxon>Apicomplexa</taxon>
        <taxon>Aconoidasida</taxon>
        <taxon>Haemosporida</taxon>
        <taxon>Plasmodiidae</taxon>
        <taxon>Plasmodium</taxon>
        <taxon>Plasmodium (Laverania)</taxon>
    </lineage>
</organism>
<name>A0A0L7MB72_PLAF4</name>
<feature type="non-terminal residue" evidence="2">
    <location>
        <position position="1"/>
    </location>
</feature>
<protein>
    <submittedName>
        <fullName evidence="2">Uncharacterized protein</fullName>
    </submittedName>
</protein>
<evidence type="ECO:0000313" key="3">
    <source>
        <dbReference type="Proteomes" id="UP000054282"/>
    </source>
</evidence>
<dbReference type="AlphaFoldDB" id="A0A0L7MB72"/>
<keyword evidence="1" id="KW-0812">Transmembrane</keyword>
<keyword evidence="1" id="KW-0472">Membrane</keyword>
<proteinExistence type="predicted"/>
<gene>
    <name evidence="2" type="ORF">PFDG_05369</name>
</gene>
<evidence type="ECO:0000256" key="1">
    <source>
        <dbReference type="SAM" id="Phobius"/>
    </source>
</evidence>
<sequence length="69" mass="8384">ILGKLVIFLFSIFFDIIIRIFNELCYLEYSNIPRKTSYDKYIERGNYHVKKILIHSLASKDFQYFQLEN</sequence>
<feature type="non-terminal residue" evidence="2">
    <location>
        <position position="69"/>
    </location>
</feature>
<reference evidence="3" key="1">
    <citation type="submission" date="2006-09" db="EMBL/GenBank/DDBJ databases">
        <title>Annotation of Plasmodium falciparum Dd2.</title>
        <authorList>
            <consortium name="The Broad Institute Genome Sequencing Platform"/>
            <person name="Volkman S.K."/>
            <person name="Neafsey D.E."/>
            <person name="Dash A.P."/>
            <person name="Chitnis C.E."/>
            <person name="Hartl D.L."/>
            <person name="Young S.K."/>
            <person name="Zeng Q."/>
            <person name="Koehrsen M."/>
            <person name="Alvarado L."/>
            <person name="Berlin A."/>
            <person name="Borenstein D."/>
            <person name="Chapman S.B."/>
            <person name="Chen Z."/>
            <person name="Engels R."/>
            <person name="Freedman E."/>
            <person name="Gellesch M."/>
            <person name="Goldberg J."/>
            <person name="Griggs A."/>
            <person name="Gujja S."/>
            <person name="Heilman E.R."/>
            <person name="Heiman D.I."/>
            <person name="Howarth C."/>
            <person name="Jen D."/>
            <person name="Larson L."/>
            <person name="Mehta T."/>
            <person name="Neiman D."/>
            <person name="Park D."/>
            <person name="Pearson M."/>
            <person name="Roberts A."/>
            <person name="Saif S."/>
            <person name="Shea T."/>
            <person name="Shenoy N."/>
            <person name="Sisk P."/>
            <person name="Stolte C."/>
            <person name="Sykes S."/>
            <person name="Walk T."/>
            <person name="White J."/>
            <person name="Yandava C."/>
            <person name="Haas B."/>
            <person name="Henn M.R."/>
            <person name="Nusbaum C."/>
            <person name="Birren B."/>
        </authorList>
    </citation>
    <scope>NUCLEOTIDE SEQUENCE [LARGE SCALE GENOMIC DNA]</scope>
</reference>
<dbReference type="EMBL" id="GG703398">
    <property type="protein sequence ID" value="KOB89815.1"/>
    <property type="molecule type" value="Genomic_DNA"/>
</dbReference>
<evidence type="ECO:0000313" key="2">
    <source>
        <dbReference type="EMBL" id="KOB89815.1"/>
    </source>
</evidence>